<dbReference type="STRING" id="669874.A0A1E4TPH5"/>
<evidence type="ECO:0000259" key="5">
    <source>
        <dbReference type="Pfam" id="PF01593"/>
    </source>
</evidence>
<evidence type="ECO:0000313" key="7">
    <source>
        <dbReference type="Proteomes" id="UP000094236"/>
    </source>
</evidence>
<dbReference type="PANTHER" id="PTHR10742">
    <property type="entry name" value="FLAVIN MONOAMINE OXIDASE"/>
    <property type="match status" value="1"/>
</dbReference>
<protein>
    <recommendedName>
        <fullName evidence="4">Amine oxidase</fullName>
        <ecNumber evidence="4">1.4.3.-</ecNumber>
    </recommendedName>
</protein>
<sequence>MFGRFFNTNPALESSAESVDVIIIGAGISGLKAAIDLNKLGISTLILEARNRLGGRLHTVNLNDVPIDLGASWFHDCLVNELLDKNVENPNVTFYFDDGKRDILTSEGYLGSDSENLQPIMEEILTYIKLKYEKNEILKDDSIHNLYAPQIVRFIELWFGSSWDQSSGFEVGGLEHNGRNAFLTSGYYSVYENELKEYPIERILKNKVANKIQRFKKTISVTTTDNSTYSCKYLIVTVPQSVLRLPLGQEGALEWSPPMPSYITNTLPKMSFAALGKVVFEFDEIFWPKNSDRFFCLGKPDQNAIDAINSNQKPARVPIMPEDFIFQEPPKSWDYPVLFINFAKMRNKPILVGLMQSPVTNYIESLKSENDIWEYFRPYITKVAKFENESSVPWTVDPFARGSYTGAKVGGDYKNGVECLIKGLPNVRFAGEHTVFEGNGCAHGAYESGKREAKYIAEKMGKFTENKTKL</sequence>
<dbReference type="AlphaFoldDB" id="A0A1E4TPH5"/>
<dbReference type="InterPro" id="IPR050281">
    <property type="entry name" value="Flavin_monoamine_oxidase"/>
</dbReference>
<dbReference type="Gene3D" id="3.50.50.60">
    <property type="entry name" value="FAD/NAD(P)-binding domain"/>
    <property type="match status" value="1"/>
</dbReference>
<evidence type="ECO:0000313" key="6">
    <source>
        <dbReference type="EMBL" id="ODV93666.1"/>
    </source>
</evidence>
<reference evidence="7" key="1">
    <citation type="submission" date="2016-05" db="EMBL/GenBank/DDBJ databases">
        <title>Comparative genomics of biotechnologically important yeasts.</title>
        <authorList>
            <consortium name="DOE Joint Genome Institute"/>
            <person name="Riley R."/>
            <person name="Haridas S."/>
            <person name="Wolfe K.H."/>
            <person name="Lopes M.R."/>
            <person name="Hittinger C.T."/>
            <person name="Goker M."/>
            <person name="Salamov A."/>
            <person name="Wisecaver J."/>
            <person name="Long T.M."/>
            <person name="Aerts A.L."/>
            <person name="Barry K."/>
            <person name="Choi C."/>
            <person name="Clum A."/>
            <person name="Coughlan A.Y."/>
            <person name="Deshpande S."/>
            <person name="Douglass A.P."/>
            <person name="Hanson S.J."/>
            <person name="Klenk H.-P."/>
            <person name="Labutti K."/>
            <person name="Lapidus A."/>
            <person name="Lindquist E."/>
            <person name="Lipzen A."/>
            <person name="Meier-Kolthoff J.P."/>
            <person name="Ohm R.A."/>
            <person name="Otillar R.P."/>
            <person name="Pangilinan J."/>
            <person name="Peng Y."/>
            <person name="Rokas A."/>
            <person name="Rosa C.A."/>
            <person name="Scheuner C."/>
            <person name="Sibirny A.A."/>
            <person name="Slot J.C."/>
            <person name="Stielow J.B."/>
            <person name="Sun H."/>
            <person name="Kurtzman C.P."/>
            <person name="Blackwell M."/>
            <person name="Grigoriev I.V."/>
            <person name="Jeffries T.W."/>
        </authorList>
    </citation>
    <scope>NUCLEOTIDE SEQUENCE [LARGE SCALE GENOMIC DNA]</scope>
    <source>
        <strain evidence="7">NRRL Y-2460</strain>
    </source>
</reference>
<evidence type="ECO:0000256" key="2">
    <source>
        <dbReference type="ARBA" id="ARBA00023002"/>
    </source>
</evidence>
<evidence type="ECO:0000256" key="4">
    <source>
        <dbReference type="RuleBase" id="RU362067"/>
    </source>
</evidence>
<organism evidence="6 7">
    <name type="scientific">Pachysolen tannophilus NRRL Y-2460</name>
    <dbReference type="NCBI Taxonomy" id="669874"/>
    <lineage>
        <taxon>Eukaryota</taxon>
        <taxon>Fungi</taxon>
        <taxon>Dikarya</taxon>
        <taxon>Ascomycota</taxon>
        <taxon>Saccharomycotina</taxon>
        <taxon>Pichiomycetes</taxon>
        <taxon>Pachysolenaceae</taxon>
        <taxon>Pachysolen</taxon>
    </lineage>
</organism>
<dbReference type="Gene3D" id="3.90.660.10">
    <property type="match status" value="1"/>
</dbReference>
<feature type="binding site" evidence="3">
    <location>
        <begin position="48"/>
        <end position="49"/>
    </location>
    <ligand>
        <name>FAD</name>
        <dbReference type="ChEBI" id="CHEBI:57692"/>
    </ligand>
</feature>
<keyword evidence="2 4" id="KW-0560">Oxidoreductase</keyword>
<comment type="similarity">
    <text evidence="4">Belongs to the flavin monoamine oxidase family.</text>
</comment>
<comment type="cofactor">
    <cofactor evidence="1 4">
        <name>FAD</name>
        <dbReference type="ChEBI" id="CHEBI:57692"/>
    </cofactor>
</comment>
<name>A0A1E4TPH5_PACTA</name>
<dbReference type="Proteomes" id="UP000094236">
    <property type="component" value="Unassembled WGS sequence"/>
</dbReference>
<feature type="binding site" evidence="3">
    <location>
        <position position="29"/>
    </location>
    <ligand>
        <name>FAD</name>
        <dbReference type="ChEBI" id="CHEBI:57692"/>
    </ligand>
</feature>
<evidence type="ECO:0000256" key="1">
    <source>
        <dbReference type="ARBA" id="ARBA00001974"/>
    </source>
</evidence>
<dbReference type="PRINTS" id="PR00757">
    <property type="entry name" value="AMINEOXDASEF"/>
</dbReference>
<dbReference type="Pfam" id="PF01593">
    <property type="entry name" value="Amino_oxidase"/>
    <property type="match status" value="1"/>
</dbReference>
<dbReference type="InterPro" id="IPR001613">
    <property type="entry name" value="Flavin_amine_oxidase"/>
</dbReference>
<evidence type="ECO:0000256" key="3">
    <source>
        <dbReference type="PIRSR" id="PIRSR601613-1"/>
    </source>
</evidence>
<dbReference type="EMBL" id="KV454017">
    <property type="protein sequence ID" value="ODV93666.1"/>
    <property type="molecule type" value="Genomic_DNA"/>
</dbReference>
<dbReference type="SUPFAM" id="SSF51905">
    <property type="entry name" value="FAD/NAD(P)-binding domain"/>
    <property type="match status" value="1"/>
</dbReference>
<dbReference type="EC" id="1.4.3.-" evidence="4"/>
<dbReference type="SUPFAM" id="SSF54373">
    <property type="entry name" value="FAD-linked reductases, C-terminal domain"/>
    <property type="match status" value="1"/>
</dbReference>
<accession>A0A1E4TPH5</accession>
<feature type="domain" description="Amine oxidase" evidence="5">
    <location>
        <begin position="28"/>
        <end position="456"/>
    </location>
</feature>
<dbReference type="OrthoDB" id="5046242at2759"/>
<keyword evidence="4" id="KW-0274">FAD</keyword>
<dbReference type="InterPro" id="IPR002937">
    <property type="entry name" value="Amino_oxidase"/>
</dbReference>
<dbReference type="PANTHER" id="PTHR10742:SF410">
    <property type="entry name" value="LYSINE-SPECIFIC HISTONE DEMETHYLASE 2"/>
    <property type="match status" value="1"/>
</dbReference>
<proteinExistence type="inferred from homology"/>
<dbReference type="InterPro" id="IPR036188">
    <property type="entry name" value="FAD/NAD-bd_sf"/>
</dbReference>
<gene>
    <name evidence="6" type="ORF">PACTADRAFT_4569</name>
</gene>
<keyword evidence="4" id="KW-0285">Flavoprotein</keyword>
<dbReference type="GO" id="GO:0016491">
    <property type="term" value="F:oxidoreductase activity"/>
    <property type="evidence" value="ECO:0007669"/>
    <property type="project" value="UniProtKB-KW"/>
</dbReference>
<keyword evidence="7" id="KW-1185">Reference proteome</keyword>